<dbReference type="EMBL" id="UINC01010598">
    <property type="protein sequence ID" value="SVA47087.1"/>
    <property type="molecule type" value="Genomic_DNA"/>
</dbReference>
<protein>
    <submittedName>
        <fullName evidence="1">Uncharacterized protein</fullName>
    </submittedName>
</protein>
<evidence type="ECO:0000313" key="1">
    <source>
        <dbReference type="EMBL" id="SVA47087.1"/>
    </source>
</evidence>
<sequence length="89" mass="10374">MLALIWVFLFVAFGLDSSAQSSKQAYETMRLIRREKMDLILPGAMRDNNVDMWIHVVQSANKDPLALDLGGWFEFRAWDPIGYYIFTDR</sequence>
<dbReference type="AlphaFoldDB" id="A0A381W573"/>
<name>A0A381W573_9ZZZZ</name>
<gene>
    <name evidence="1" type="ORF">METZ01_LOCUS99941</name>
</gene>
<feature type="non-terminal residue" evidence="1">
    <location>
        <position position="89"/>
    </location>
</feature>
<reference evidence="1" key="1">
    <citation type="submission" date="2018-05" db="EMBL/GenBank/DDBJ databases">
        <authorList>
            <person name="Lanie J.A."/>
            <person name="Ng W.-L."/>
            <person name="Kazmierczak K.M."/>
            <person name="Andrzejewski T.M."/>
            <person name="Davidsen T.M."/>
            <person name="Wayne K.J."/>
            <person name="Tettelin H."/>
            <person name="Glass J.I."/>
            <person name="Rusch D."/>
            <person name="Podicherti R."/>
            <person name="Tsui H.-C.T."/>
            <person name="Winkler M.E."/>
        </authorList>
    </citation>
    <scope>NUCLEOTIDE SEQUENCE</scope>
</reference>
<accession>A0A381W573</accession>
<proteinExistence type="predicted"/>
<organism evidence="1">
    <name type="scientific">marine metagenome</name>
    <dbReference type="NCBI Taxonomy" id="408172"/>
    <lineage>
        <taxon>unclassified sequences</taxon>
        <taxon>metagenomes</taxon>
        <taxon>ecological metagenomes</taxon>
    </lineage>
</organism>